<keyword evidence="2" id="KW-0472">Membrane</keyword>
<feature type="signal peptide" evidence="6">
    <location>
        <begin position="1"/>
        <end position="19"/>
    </location>
</feature>
<name>A0ABQ8B6B8_BRANA</name>
<evidence type="ECO:0000313" key="9">
    <source>
        <dbReference type="Proteomes" id="UP000824890"/>
    </source>
</evidence>
<keyword evidence="9" id="KW-1185">Reference proteome</keyword>
<dbReference type="Gene3D" id="1.20.58.1040">
    <property type="match status" value="1"/>
</dbReference>
<keyword evidence="4" id="KW-0449">Lipoprotein</keyword>
<proteinExistence type="predicted"/>
<feature type="chain" id="PRO_5045677184" description="X8 domain-containing protein" evidence="6">
    <location>
        <begin position="20"/>
        <end position="477"/>
    </location>
</feature>
<evidence type="ECO:0000313" key="8">
    <source>
        <dbReference type="EMBL" id="KAH0900342.1"/>
    </source>
</evidence>
<evidence type="ECO:0000256" key="1">
    <source>
        <dbReference type="ARBA" id="ARBA00004609"/>
    </source>
</evidence>
<evidence type="ECO:0000256" key="6">
    <source>
        <dbReference type="SAM" id="SignalP"/>
    </source>
</evidence>
<feature type="compositionally biased region" description="Pro residues" evidence="5">
    <location>
        <begin position="301"/>
        <end position="313"/>
    </location>
</feature>
<dbReference type="EMBL" id="JAGKQM010000012">
    <property type="protein sequence ID" value="KAH0900342.1"/>
    <property type="molecule type" value="Genomic_DNA"/>
</dbReference>
<evidence type="ECO:0000256" key="3">
    <source>
        <dbReference type="ARBA" id="ARBA00022729"/>
    </source>
</evidence>
<feature type="domain" description="X8" evidence="7">
    <location>
        <begin position="322"/>
        <end position="411"/>
    </location>
</feature>
<sequence length="477" mass="52658">MRHLLYIFFFIPILGFAGAGQESTPIEALNLLQLLPQTTDLELAVSVRDNKTITEISSSIIKAETWLKTHVLSRYPSTKITTIVIFSPDSCQTTQRKPTFDLVLSSLKNLHHSLTRWGLEKNIKVSSGFSYQCLNNLEAFKPTLAFLRSINSTFTINPPPNFLYSPDNHLDMLRSVEKFGSLSFNRVNFLNPDQEEAAVAAMATRRNLRSLINFSRKFTLNFPTLPSPSPENSPIHSSIGYPSPQPSPEQSPPELSPPEKSPISSPPEKSPISSPPEKSPISSPPEKSPIASPGLSLSPCIPHPTPSPPPSPPAKEKGVEGLWCVAKPSVAAETLQQSLDFACGQGGANCDEIKPRGICFYPDTTVAHASYAFNSYWQKTKRNGGSCSFGGTAMLITTDPSKLSALQVCSELRFVGSGRPVIPVVSRSLVRWRRLAGEDDGKLHVFSGEVPAKRFVFLRRWRRRREMTTRVASLLRF</sequence>
<dbReference type="Gene3D" id="3.20.20.80">
    <property type="entry name" value="Glycosidases"/>
    <property type="match status" value="1"/>
</dbReference>
<feature type="region of interest" description="Disordered" evidence="5">
    <location>
        <begin position="225"/>
        <end position="317"/>
    </location>
</feature>
<evidence type="ECO:0000256" key="4">
    <source>
        <dbReference type="ARBA" id="ARBA00023288"/>
    </source>
</evidence>
<feature type="compositionally biased region" description="Pro residues" evidence="5">
    <location>
        <begin position="243"/>
        <end position="287"/>
    </location>
</feature>
<gene>
    <name evidence="8" type="ORF">HID58_049910</name>
</gene>
<comment type="caution">
    <text evidence="8">The sequence shown here is derived from an EMBL/GenBank/DDBJ whole genome shotgun (WGS) entry which is preliminary data.</text>
</comment>
<dbReference type="SMART" id="SM00768">
    <property type="entry name" value="X8"/>
    <property type="match status" value="1"/>
</dbReference>
<dbReference type="InterPro" id="IPR012946">
    <property type="entry name" value="X8"/>
</dbReference>
<comment type="subcellular location">
    <subcellularLocation>
        <location evidence="1">Cell membrane</location>
        <topology evidence="1">Lipid-anchor</topology>
        <topology evidence="1">GPI-anchor</topology>
    </subcellularLocation>
</comment>
<reference evidence="8 9" key="1">
    <citation type="submission" date="2021-05" db="EMBL/GenBank/DDBJ databases">
        <title>Genome Assembly of Synthetic Allotetraploid Brassica napus Reveals Homoeologous Exchanges between Subgenomes.</title>
        <authorList>
            <person name="Davis J.T."/>
        </authorList>
    </citation>
    <scope>NUCLEOTIDE SEQUENCE [LARGE SCALE GENOMIC DNA]</scope>
    <source>
        <strain evidence="9">cv. Da-Ae</strain>
        <tissue evidence="8">Seedling</tissue>
    </source>
</reference>
<dbReference type="Pfam" id="PF07983">
    <property type="entry name" value="X8"/>
    <property type="match status" value="1"/>
</dbReference>
<dbReference type="InterPro" id="IPR044788">
    <property type="entry name" value="X8_dom_prot"/>
</dbReference>
<dbReference type="Proteomes" id="UP000824890">
    <property type="component" value="Unassembled WGS sequence"/>
</dbReference>
<keyword evidence="2" id="KW-0336">GPI-anchor</keyword>
<organism evidence="8 9">
    <name type="scientific">Brassica napus</name>
    <name type="common">Rape</name>
    <dbReference type="NCBI Taxonomy" id="3708"/>
    <lineage>
        <taxon>Eukaryota</taxon>
        <taxon>Viridiplantae</taxon>
        <taxon>Streptophyta</taxon>
        <taxon>Embryophyta</taxon>
        <taxon>Tracheophyta</taxon>
        <taxon>Spermatophyta</taxon>
        <taxon>Magnoliopsida</taxon>
        <taxon>eudicotyledons</taxon>
        <taxon>Gunneridae</taxon>
        <taxon>Pentapetalae</taxon>
        <taxon>rosids</taxon>
        <taxon>malvids</taxon>
        <taxon>Brassicales</taxon>
        <taxon>Brassicaceae</taxon>
        <taxon>Brassiceae</taxon>
        <taxon>Brassica</taxon>
    </lineage>
</organism>
<dbReference type="PANTHER" id="PTHR31044">
    <property type="entry name" value="BETA-1,3 GLUCANASE"/>
    <property type="match status" value="1"/>
</dbReference>
<evidence type="ECO:0000256" key="5">
    <source>
        <dbReference type="SAM" id="MobiDB-lite"/>
    </source>
</evidence>
<evidence type="ECO:0000259" key="7">
    <source>
        <dbReference type="SMART" id="SM00768"/>
    </source>
</evidence>
<dbReference type="PANTHER" id="PTHR31044:SF140">
    <property type="entry name" value="EXPRESSED PROTEIN"/>
    <property type="match status" value="1"/>
</dbReference>
<accession>A0ABQ8B6B8</accession>
<evidence type="ECO:0000256" key="2">
    <source>
        <dbReference type="ARBA" id="ARBA00022622"/>
    </source>
</evidence>
<keyword evidence="2" id="KW-0325">Glycoprotein</keyword>
<keyword evidence="3 6" id="KW-0732">Signal</keyword>
<protein>
    <recommendedName>
        <fullName evidence="7">X8 domain-containing protein</fullName>
    </recommendedName>
</protein>